<dbReference type="CDD" id="cd07343">
    <property type="entry name" value="M48A_Zmpste24p_like"/>
    <property type="match status" value="1"/>
</dbReference>
<keyword evidence="11" id="KW-1185">Reference proteome</keyword>
<organism evidence="10 11">
    <name type="scientific">Autumnicola musiva</name>
    <dbReference type="NCBI Taxonomy" id="3075589"/>
    <lineage>
        <taxon>Bacteria</taxon>
        <taxon>Pseudomonadati</taxon>
        <taxon>Bacteroidota</taxon>
        <taxon>Flavobacteriia</taxon>
        <taxon>Flavobacteriales</taxon>
        <taxon>Flavobacteriaceae</taxon>
        <taxon>Autumnicola</taxon>
    </lineage>
</organism>
<evidence type="ECO:0000313" key="10">
    <source>
        <dbReference type="EMBL" id="MDT0676095.1"/>
    </source>
</evidence>
<keyword evidence="2" id="KW-0479">Metal-binding</keyword>
<evidence type="ECO:0000256" key="5">
    <source>
        <dbReference type="ARBA" id="ARBA00023049"/>
    </source>
</evidence>
<feature type="transmembrane region" description="Helical" evidence="7">
    <location>
        <begin position="148"/>
        <end position="168"/>
    </location>
</feature>
<feature type="domain" description="CAAX prenyl protease 1 N-terminal" evidence="9">
    <location>
        <begin position="30"/>
        <end position="203"/>
    </location>
</feature>
<evidence type="ECO:0000256" key="6">
    <source>
        <dbReference type="RuleBase" id="RU003983"/>
    </source>
</evidence>
<keyword evidence="1 6" id="KW-0645">Protease</keyword>
<feature type="transmembrane region" description="Helical" evidence="7">
    <location>
        <begin position="6"/>
        <end position="24"/>
    </location>
</feature>
<dbReference type="InterPro" id="IPR001915">
    <property type="entry name" value="Peptidase_M48"/>
</dbReference>
<keyword evidence="5 6" id="KW-0482">Metalloprotease</keyword>
<keyword evidence="7" id="KW-0472">Membrane</keyword>
<keyword evidence="7" id="KW-0812">Transmembrane</keyword>
<name>A0ABU3D3I5_9FLAO</name>
<feature type="transmembrane region" description="Helical" evidence="7">
    <location>
        <begin position="174"/>
        <end position="193"/>
    </location>
</feature>
<feature type="transmembrane region" description="Helical" evidence="7">
    <location>
        <begin position="286"/>
        <end position="309"/>
    </location>
</feature>
<keyword evidence="3 6" id="KW-0378">Hydrolase</keyword>
<dbReference type="Pfam" id="PF16491">
    <property type="entry name" value="Peptidase_M48_N"/>
    <property type="match status" value="1"/>
</dbReference>
<feature type="transmembrane region" description="Helical" evidence="7">
    <location>
        <begin position="62"/>
        <end position="86"/>
    </location>
</feature>
<evidence type="ECO:0000256" key="7">
    <source>
        <dbReference type="SAM" id="Phobius"/>
    </source>
</evidence>
<dbReference type="PANTHER" id="PTHR10120">
    <property type="entry name" value="CAAX PRENYL PROTEASE 1"/>
    <property type="match status" value="1"/>
</dbReference>
<evidence type="ECO:0000259" key="8">
    <source>
        <dbReference type="Pfam" id="PF01435"/>
    </source>
</evidence>
<comment type="similarity">
    <text evidence="6">Belongs to the peptidase M48 family.</text>
</comment>
<sequence>MNPLTIYYIIIVIIIIDFIFDKVLDTLNARHFDDPVPRELNDVYNPEEYEKSQRYKKERYKFGLITSTFSVLLTLAFIIFDGFAFVDQIARTIADNSILIALIFFGIIMFGSDILMIPFSWYSTFVIEDKYGFNKTTKKTFFLDKIKGWLMTAVVGGGILALIVWFYQIAGDNFWWYAWILVAVFAIFMNMFYAKLIVPLFNKQTPLPEGSLRTKIEEYAQSVGFKLDNIFVIDGSKRSTKANAYFSGFGSEKRITLYDTLVNDLEEEEIVAVLAHEVGHYKKKHIIVNMAASILTTGFTLWLLSLFVGSPELSAALGVEIASFHIGLIAFGILYSPISELTGFIMNYLSRKFEYQADDFARNTYNGNFLVSSLKKLSKNSLSNLTPHKAYVKVHYSHPTLLQRYRNLRGFA</sequence>
<reference evidence="10 11" key="1">
    <citation type="submission" date="2023-09" db="EMBL/GenBank/DDBJ databases">
        <authorList>
            <person name="Rey-Velasco X."/>
        </authorList>
    </citation>
    <scope>NUCLEOTIDE SEQUENCE [LARGE SCALE GENOMIC DNA]</scope>
    <source>
        <strain evidence="10 11">F117</strain>
    </source>
</reference>
<keyword evidence="7" id="KW-1133">Transmembrane helix</keyword>
<dbReference type="InterPro" id="IPR032456">
    <property type="entry name" value="Peptidase_M48_N"/>
</dbReference>
<evidence type="ECO:0000313" key="11">
    <source>
        <dbReference type="Proteomes" id="UP001262582"/>
    </source>
</evidence>
<evidence type="ECO:0000256" key="4">
    <source>
        <dbReference type="ARBA" id="ARBA00022833"/>
    </source>
</evidence>
<feature type="domain" description="Peptidase M48" evidence="8">
    <location>
        <begin position="207"/>
        <end position="410"/>
    </location>
</feature>
<evidence type="ECO:0000256" key="2">
    <source>
        <dbReference type="ARBA" id="ARBA00022723"/>
    </source>
</evidence>
<evidence type="ECO:0000256" key="3">
    <source>
        <dbReference type="ARBA" id="ARBA00022801"/>
    </source>
</evidence>
<dbReference type="EMBL" id="JAVRHK010000003">
    <property type="protein sequence ID" value="MDT0676095.1"/>
    <property type="molecule type" value="Genomic_DNA"/>
</dbReference>
<gene>
    <name evidence="10" type="ORF">RM539_05810</name>
</gene>
<comment type="cofactor">
    <cofactor evidence="6">
        <name>Zn(2+)</name>
        <dbReference type="ChEBI" id="CHEBI:29105"/>
    </cofactor>
    <text evidence="6">Binds 1 zinc ion per subunit.</text>
</comment>
<evidence type="ECO:0000259" key="9">
    <source>
        <dbReference type="Pfam" id="PF16491"/>
    </source>
</evidence>
<accession>A0ABU3D3I5</accession>
<dbReference type="RefSeq" id="WP_311502486.1">
    <property type="nucleotide sequence ID" value="NZ_JAVRHK010000003.1"/>
</dbReference>
<feature type="transmembrane region" description="Helical" evidence="7">
    <location>
        <begin position="315"/>
        <end position="336"/>
    </location>
</feature>
<keyword evidence="4 6" id="KW-0862">Zinc</keyword>
<proteinExistence type="inferred from homology"/>
<dbReference type="Proteomes" id="UP001262582">
    <property type="component" value="Unassembled WGS sequence"/>
</dbReference>
<dbReference type="Pfam" id="PF01435">
    <property type="entry name" value="Peptidase_M48"/>
    <property type="match status" value="1"/>
</dbReference>
<protein>
    <submittedName>
        <fullName evidence="10">M48 family metallopeptidase</fullName>
    </submittedName>
</protein>
<evidence type="ECO:0000256" key="1">
    <source>
        <dbReference type="ARBA" id="ARBA00022670"/>
    </source>
</evidence>
<dbReference type="InterPro" id="IPR027057">
    <property type="entry name" value="CAXX_Prtase_1"/>
</dbReference>
<feature type="transmembrane region" description="Helical" evidence="7">
    <location>
        <begin position="98"/>
        <end position="127"/>
    </location>
</feature>
<dbReference type="Gene3D" id="3.30.2010.10">
    <property type="entry name" value="Metalloproteases ('zincins'), catalytic domain"/>
    <property type="match status" value="1"/>
</dbReference>
<comment type="caution">
    <text evidence="10">The sequence shown here is derived from an EMBL/GenBank/DDBJ whole genome shotgun (WGS) entry which is preliminary data.</text>
</comment>